<dbReference type="InterPro" id="IPR024775">
    <property type="entry name" value="DinB-like"/>
</dbReference>
<name>A0A6J6UPR8_9ZZZZ</name>
<dbReference type="SUPFAM" id="SSF109854">
    <property type="entry name" value="DinB/YfiT-like putative metalloenzymes"/>
    <property type="match status" value="1"/>
</dbReference>
<proteinExistence type="predicted"/>
<gene>
    <name evidence="3" type="ORF">UFOPK2334_01251</name>
    <name evidence="4" type="ORF">UFOPK2870_00689</name>
    <name evidence="2" type="ORF">UFOPK4179_01008</name>
    <name evidence="5" type="ORF">UFOPK4293_01539</name>
</gene>
<protein>
    <submittedName>
        <fullName evidence="4">Unannotated protein</fullName>
    </submittedName>
</protein>
<feature type="domain" description="DinB-like" evidence="1">
    <location>
        <begin position="28"/>
        <end position="168"/>
    </location>
</feature>
<evidence type="ECO:0000313" key="3">
    <source>
        <dbReference type="EMBL" id="CAB4682307.1"/>
    </source>
</evidence>
<evidence type="ECO:0000259" key="1">
    <source>
        <dbReference type="Pfam" id="PF12867"/>
    </source>
</evidence>
<dbReference type="Pfam" id="PF12867">
    <property type="entry name" value="DinB_2"/>
    <property type="match status" value="1"/>
</dbReference>
<accession>A0A6J6UPR8</accession>
<evidence type="ECO:0000313" key="4">
    <source>
        <dbReference type="EMBL" id="CAB4761496.1"/>
    </source>
</evidence>
<dbReference type="EMBL" id="CAETWZ010000103">
    <property type="protein sequence ID" value="CAB4368211.1"/>
    <property type="molecule type" value="Genomic_DNA"/>
</dbReference>
<dbReference type="EMBL" id="CAEZXA010000131">
    <property type="protein sequence ID" value="CAB4682307.1"/>
    <property type="molecule type" value="Genomic_DNA"/>
</dbReference>
<dbReference type="AlphaFoldDB" id="A0A6J6UPR8"/>
<sequence length="178" mass="19632">MNRIEIEKKLNEDRAWLLETYSQLSDEQLFSDLTPSEHDPSNFWSALDHLAHLALIERNFAAMIRRHIGGHANPVGLTSDDAGVPRTRDQIMASVHAMTEEWQVQHHGKSLHEVVALGASARAVSLELLSELTDAQLEEVLPGAPWADGTVGGVIAANADHGRMHWKWAKDAGVLGHD</sequence>
<dbReference type="EMBL" id="CAEZZL010000043">
    <property type="protein sequence ID" value="CAB4761496.1"/>
    <property type="molecule type" value="Genomic_DNA"/>
</dbReference>
<evidence type="ECO:0000313" key="5">
    <source>
        <dbReference type="EMBL" id="CAB5056667.1"/>
    </source>
</evidence>
<reference evidence="4" key="1">
    <citation type="submission" date="2020-05" db="EMBL/GenBank/DDBJ databases">
        <authorList>
            <person name="Chiriac C."/>
            <person name="Salcher M."/>
            <person name="Ghai R."/>
            <person name="Kavagutti S V."/>
        </authorList>
    </citation>
    <scope>NUCLEOTIDE SEQUENCE</scope>
</reference>
<dbReference type="Gene3D" id="1.20.120.450">
    <property type="entry name" value="dinb family like domain"/>
    <property type="match status" value="1"/>
</dbReference>
<evidence type="ECO:0000313" key="2">
    <source>
        <dbReference type="EMBL" id="CAB4368211.1"/>
    </source>
</evidence>
<dbReference type="InterPro" id="IPR034660">
    <property type="entry name" value="DinB/YfiT-like"/>
</dbReference>
<organism evidence="4">
    <name type="scientific">freshwater metagenome</name>
    <dbReference type="NCBI Taxonomy" id="449393"/>
    <lineage>
        <taxon>unclassified sequences</taxon>
        <taxon>metagenomes</taxon>
        <taxon>ecological metagenomes</taxon>
    </lineage>
</organism>
<dbReference type="EMBL" id="CAFBQH010000130">
    <property type="protein sequence ID" value="CAB5056667.1"/>
    <property type="molecule type" value="Genomic_DNA"/>
</dbReference>